<evidence type="ECO:0000256" key="1">
    <source>
        <dbReference type="RuleBase" id="RU363044"/>
    </source>
</evidence>
<dbReference type="EMBL" id="OU503052">
    <property type="protein sequence ID" value="CAI9780288.1"/>
    <property type="molecule type" value="Genomic_DNA"/>
</dbReference>
<dbReference type="GO" id="GO:0000723">
    <property type="term" value="P:telomere maintenance"/>
    <property type="evidence" value="ECO:0007669"/>
    <property type="project" value="InterPro"/>
</dbReference>
<keyword evidence="1" id="KW-0378">Hydrolase</keyword>
<proteinExistence type="inferred from homology"/>
<evidence type="ECO:0000313" key="4">
    <source>
        <dbReference type="Proteomes" id="UP000834106"/>
    </source>
</evidence>
<evidence type="ECO:0000259" key="2">
    <source>
        <dbReference type="Pfam" id="PF05970"/>
    </source>
</evidence>
<dbReference type="EC" id="5.6.2.3" evidence="1"/>
<dbReference type="Proteomes" id="UP000834106">
    <property type="component" value="Chromosome 17"/>
</dbReference>
<keyword evidence="1" id="KW-0067">ATP-binding</keyword>
<comment type="catalytic activity">
    <reaction evidence="1">
        <text>ATP + H2O = ADP + phosphate + H(+)</text>
        <dbReference type="Rhea" id="RHEA:13065"/>
        <dbReference type="ChEBI" id="CHEBI:15377"/>
        <dbReference type="ChEBI" id="CHEBI:15378"/>
        <dbReference type="ChEBI" id="CHEBI:30616"/>
        <dbReference type="ChEBI" id="CHEBI:43474"/>
        <dbReference type="ChEBI" id="CHEBI:456216"/>
        <dbReference type="EC" id="5.6.2.3"/>
    </reaction>
</comment>
<keyword evidence="1" id="KW-0233">DNA recombination</keyword>
<keyword evidence="4" id="KW-1185">Reference proteome</keyword>
<gene>
    <name evidence="3" type="ORF">FPE_LOCUS27718</name>
</gene>
<dbReference type="GO" id="GO:0006310">
    <property type="term" value="P:DNA recombination"/>
    <property type="evidence" value="ECO:0007669"/>
    <property type="project" value="UniProtKB-KW"/>
</dbReference>
<accession>A0AAD2A2R5</accession>
<dbReference type="GO" id="GO:0005524">
    <property type="term" value="F:ATP binding"/>
    <property type="evidence" value="ECO:0007669"/>
    <property type="project" value="UniProtKB-KW"/>
</dbReference>
<evidence type="ECO:0000313" key="3">
    <source>
        <dbReference type="EMBL" id="CAI9780288.1"/>
    </source>
</evidence>
<comment type="similarity">
    <text evidence="1">Belongs to the helicase family.</text>
</comment>
<keyword evidence="1" id="KW-0547">Nucleotide-binding</keyword>
<dbReference type="GO" id="GO:0016787">
    <property type="term" value="F:hydrolase activity"/>
    <property type="evidence" value="ECO:0007669"/>
    <property type="project" value="UniProtKB-KW"/>
</dbReference>
<dbReference type="AlphaFoldDB" id="A0AAD2A2R5"/>
<protein>
    <recommendedName>
        <fullName evidence="1">ATP-dependent DNA helicase</fullName>
        <ecNumber evidence="1">5.6.2.3</ecNumber>
    </recommendedName>
</protein>
<reference evidence="3" key="1">
    <citation type="submission" date="2023-05" db="EMBL/GenBank/DDBJ databases">
        <authorList>
            <person name="Huff M."/>
        </authorList>
    </citation>
    <scope>NUCLEOTIDE SEQUENCE</scope>
</reference>
<comment type="cofactor">
    <cofactor evidence="1">
        <name>Mg(2+)</name>
        <dbReference type="ChEBI" id="CHEBI:18420"/>
    </cofactor>
</comment>
<dbReference type="GO" id="GO:0043139">
    <property type="term" value="F:5'-3' DNA helicase activity"/>
    <property type="evidence" value="ECO:0007669"/>
    <property type="project" value="UniProtKB-EC"/>
</dbReference>
<keyword evidence="1" id="KW-0347">Helicase</keyword>
<organism evidence="3 4">
    <name type="scientific">Fraxinus pennsylvanica</name>
    <dbReference type="NCBI Taxonomy" id="56036"/>
    <lineage>
        <taxon>Eukaryota</taxon>
        <taxon>Viridiplantae</taxon>
        <taxon>Streptophyta</taxon>
        <taxon>Embryophyta</taxon>
        <taxon>Tracheophyta</taxon>
        <taxon>Spermatophyta</taxon>
        <taxon>Magnoliopsida</taxon>
        <taxon>eudicotyledons</taxon>
        <taxon>Gunneridae</taxon>
        <taxon>Pentapetalae</taxon>
        <taxon>asterids</taxon>
        <taxon>lamiids</taxon>
        <taxon>Lamiales</taxon>
        <taxon>Oleaceae</taxon>
        <taxon>Oleeae</taxon>
        <taxon>Fraxinus</taxon>
    </lineage>
</organism>
<keyword evidence="1" id="KW-0234">DNA repair</keyword>
<dbReference type="PANTHER" id="PTHR10492">
    <property type="match status" value="1"/>
</dbReference>
<feature type="domain" description="DNA helicase Pif1-like DEAD-box helicase" evidence="2">
    <location>
        <begin position="82"/>
        <end position="124"/>
    </location>
</feature>
<dbReference type="GO" id="GO:0006281">
    <property type="term" value="P:DNA repair"/>
    <property type="evidence" value="ECO:0007669"/>
    <property type="project" value="UniProtKB-KW"/>
</dbReference>
<name>A0AAD2A2R5_9LAMI</name>
<keyword evidence="1" id="KW-0227">DNA damage</keyword>
<dbReference type="Pfam" id="PF05970">
    <property type="entry name" value="PIF1"/>
    <property type="match status" value="1"/>
</dbReference>
<dbReference type="InterPro" id="IPR010285">
    <property type="entry name" value="DNA_helicase_pif1-like_DEAD"/>
</dbReference>
<sequence>MEGSNNLREYGHPVRRSRRTQSFYWNREVPAILSVCSGSGSSAVTKFSAKQARKVATLTGDACDEQRKKRRVKTGEQSGWHQAVRCKGMVALATASSGVAAGLLPGGRTAHSRFKLPLQRLGESLDANIKSWATGKERNLCALLSTLQCLKGMEESPSSTIFDAKITGIRFGLPSSQEIYCKASIRDCSISHSSQLSNPFLGLPLEASRCESCETAEPGQCEGMKSLKNKSFS</sequence>
<dbReference type="PANTHER" id="PTHR10492:SF57">
    <property type="entry name" value="ATP-DEPENDENT DNA HELICASE"/>
    <property type="match status" value="1"/>
</dbReference>